<name>A0A378WW54_9NEIS</name>
<accession>A0A378WW54</accession>
<protein>
    <recommendedName>
        <fullName evidence="2">Tle cognate immunity protein 4 C-terminal domain-containing protein</fullName>
    </recommendedName>
</protein>
<evidence type="ECO:0000259" key="2">
    <source>
        <dbReference type="Pfam" id="PF18426"/>
    </source>
</evidence>
<evidence type="ECO:0000256" key="1">
    <source>
        <dbReference type="SAM" id="SignalP"/>
    </source>
</evidence>
<dbReference type="PROSITE" id="PS51257">
    <property type="entry name" value="PROKAR_LIPOPROTEIN"/>
    <property type="match status" value="1"/>
</dbReference>
<dbReference type="InterPro" id="IPR041290">
    <property type="entry name" value="Tli4_C"/>
</dbReference>
<sequence>MFKVKMKFYSICMFFYVSLSLSACSTSYTIQSSEGKKIMSNATTTSYWTAQPFCSGRYQISLPTNRIAGTGWLKYNGWEVKVQPDYWSNRIKALAKIQKEGKNGSKLFIENRTLIPGKAIATITREDFMWDGRHVSKYGMPYYAHLSFKLGKNDAYIVGAFFNIPAVNGKEPPNFKQLEKNKIDEIIGHYRNHFLNNLQSRTDHEIPQKPGICLTEGFIGDSGNEPFFGSAGIKIKDYTDVYAELTTGGSLDQEDKPLLKRDIAPNGSVLSKMMSWAKYSTIRKGSRTINGMAGSEKLVKWQGNRYLFVWEKDDGSVNFTMMFGTSGSNKAGSPLSEREALAAWDAILPTLKKRI</sequence>
<evidence type="ECO:0000313" key="3">
    <source>
        <dbReference type="EMBL" id="SUA44553.1"/>
    </source>
</evidence>
<organism evidence="3 4">
    <name type="scientific">Neisseria zoodegmatis</name>
    <dbReference type="NCBI Taxonomy" id="326523"/>
    <lineage>
        <taxon>Bacteria</taxon>
        <taxon>Pseudomonadati</taxon>
        <taxon>Pseudomonadota</taxon>
        <taxon>Betaproteobacteria</taxon>
        <taxon>Neisseriales</taxon>
        <taxon>Neisseriaceae</taxon>
        <taxon>Neisseria</taxon>
    </lineage>
</organism>
<gene>
    <name evidence="3" type="ORF">NCTC12229_02051</name>
</gene>
<feature type="domain" description="Tle cognate immunity protein 4 C-terminal" evidence="2">
    <location>
        <begin position="205"/>
        <end position="354"/>
    </location>
</feature>
<dbReference type="AlphaFoldDB" id="A0A378WW54"/>
<feature type="chain" id="PRO_5017045413" description="Tle cognate immunity protein 4 C-terminal domain-containing protein" evidence="1">
    <location>
        <begin position="24"/>
        <end position="355"/>
    </location>
</feature>
<evidence type="ECO:0000313" key="4">
    <source>
        <dbReference type="Proteomes" id="UP000254055"/>
    </source>
</evidence>
<keyword evidence="1" id="KW-0732">Signal</keyword>
<reference evidence="3 4" key="1">
    <citation type="submission" date="2018-06" db="EMBL/GenBank/DDBJ databases">
        <authorList>
            <consortium name="Pathogen Informatics"/>
            <person name="Doyle S."/>
        </authorList>
    </citation>
    <scope>NUCLEOTIDE SEQUENCE [LARGE SCALE GENOMIC DNA]</scope>
    <source>
        <strain evidence="3 4">NCTC12229</strain>
    </source>
</reference>
<feature type="signal peptide" evidence="1">
    <location>
        <begin position="1"/>
        <end position="23"/>
    </location>
</feature>
<proteinExistence type="predicted"/>
<dbReference type="EMBL" id="UGRS01000002">
    <property type="protein sequence ID" value="SUA44553.1"/>
    <property type="molecule type" value="Genomic_DNA"/>
</dbReference>
<dbReference type="Pfam" id="PF18426">
    <property type="entry name" value="Tli4_C"/>
    <property type="match status" value="1"/>
</dbReference>
<dbReference type="Proteomes" id="UP000254055">
    <property type="component" value="Unassembled WGS sequence"/>
</dbReference>
<dbReference type="RefSeq" id="WP_220182125.1">
    <property type="nucleotide sequence ID" value="NZ_UGRS01000002.1"/>
</dbReference>